<dbReference type="EMBL" id="CDMZ01000479">
    <property type="protein sequence ID" value="CEM15192.1"/>
    <property type="molecule type" value="Genomic_DNA"/>
</dbReference>
<sequence length="312" mass="33940">MGMTDGSPEQWVESDSSTLLAYHTKLRVHLAQPANNSSRVCVGGWSMGGIFTYYLMSWYAARGEDPFECSLVFAGRTFISNLGPSVSSKFKGDRELELSTEELNDYSDFSGLSRSVLFPYGTAVDVGTFNQMNGLFPQAYLDYLDSVLFRHFIEEKVQQTRNNPLPLDVLNAEGLALETDSGTSETPSNILVNLKLASERGFKSNCRTLVLHALLDMIVPPGYFSAAVDLPTPFGRSTNYGVPDPQNLGLSPSILPVFNQTSSHIFNGTSSKPTDEDGVPGGHAFLEESAFLSKLGLVPAIVTRVDGWAPSS</sequence>
<dbReference type="Gene3D" id="3.40.50.1820">
    <property type="entry name" value="alpha/beta hydrolase"/>
    <property type="match status" value="1"/>
</dbReference>
<dbReference type="VEuPathDB" id="CryptoDB:Cvel_17748"/>
<accession>A0A0G4FMC3</accession>
<evidence type="ECO:0000313" key="1">
    <source>
        <dbReference type="EMBL" id="CEM15192.1"/>
    </source>
</evidence>
<dbReference type="AlphaFoldDB" id="A0A0G4FMC3"/>
<dbReference type="SUPFAM" id="SSF53474">
    <property type="entry name" value="alpha/beta-Hydrolases"/>
    <property type="match status" value="2"/>
</dbReference>
<proteinExistence type="predicted"/>
<name>A0A0G4FMC3_9ALVE</name>
<protein>
    <submittedName>
        <fullName evidence="1">Uncharacterized protein</fullName>
    </submittedName>
</protein>
<dbReference type="InterPro" id="IPR029058">
    <property type="entry name" value="AB_hydrolase_fold"/>
</dbReference>
<reference evidence="1" key="1">
    <citation type="submission" date="2014-11" db="EMBL/GenBank/DDBJ databases">
        <authorList>
            <person name="Otto D Thomas"/>
            <person name="Naeem Raeece"/>
        </authorList>
    </citation>
    <scope>NUCLEOTIDE SEQUENCE</scope>
</reference>
<gene>
    <name evidence="1" type="ORF">Cvel_17748</name>
</gene>
<organism evidence="1">
    <name type="scientific">Chromera velia CCMP2878</name>
    <dbReference type="NCBI Taxonomy" id="1169474"/>
    <lineage>
        <taxon>Eukaryota</taxon>
        <taxon>Sar</taxon>
        <taxon>Alveolata</taxon>
        <taxon>Colpodellida</taxon>
        <taxon>Chromeraceae</taxon>
        <taxon>Chromera</taxon>
    </lineage>
</organism>